<evidence type="ECO:0000256" key="8">
    <source>
        <dbReference type="PIRNR" id="PIRNR003107"/>
    </source>
</evidence>
<dbReference type="EMBL" id="BMJB01000001">
    <property type="protein sequence ID" value="GGA65594.1"/>
    <property type="molecule type" value="Genomic_DNA"/>
</dbReference>
<comment type="function">
    <text evidence="7 8">Plays a role in the regulation of phosphate uptake.</text>
</comment>
<accession>A0A916RRJ9</accession>
<proteinExistence type="inferred from homology"/>
<dbReference type="Pfam" id="PF01895">
    <property type="entry name" value="PhoU"/>
    <property type="match status" value="2"/>
</dbReference>
<sequence length="226" mass="25018">MPRIYFQQQLVILKDRLLAMAALSQQALALSVEACLTGDTALSEHVREIEDAINTAEREVDEMAYDLLATEQPMAIDLRFILSIIKINSDLERIGDQASNIAARAQPLNEPTSDLPIDMTNLRDMGERVGIMIRTAVQALVEADARLAESVLTQDDEVDELNRIVQTDLVGLMQNHPSISSQALAAIIVSRNLERSADHATNIAEDVIFWVRGSDVRHKFSLAEAD</sequence>
<dbReference type="AlphaFoldDB" id="A0A916RRJ9"/>
<dbReference type="RefSeq" id="WP_188758840.1">
    <property type="nucleotide sequence ID" value="NZ_BMJB01000001.1"/>
</dbReference>
<evidence type="ECO:0000313" key="12">
    <source>
        <dbReference type="Proteomes" id="UP000648801"/>
    </source>
</evidence>
<gene>
    <name evidence="11" type="ORF">GCM10011507_16480</name>
</gene>
<feature type="signal peptide" evidence="9">
    <location>
        <begin position="1"/>
        <end position="29"/>
    </location>
</feature>
<keyword evidence="6 8" id="KW-0592">Phosphate transport</keyword>
<evidence type="ECO:0000256" key="2">
    <source>
        <dbReference type="ARBA" id="ARBA00008107"/>
    </source>
</evidence>
<keyword evidence="4 8" id="KW-0813">Transport</keyword>
<dbReference type="Gene3D" id="1.20.58.220">
    <property type="entry name" value="Phosphate transport system protein phou homolog 2, domain 2"/>
    <property type="match status" value="1"/>
</dbReference>
<dbReference type="GO" id="GO:0030643">
    <property type="term" value="P:intracellular phosphate ion homeostasis"/>
    <property type="evidence" value="ECO:0007669"/>
    <property type="project" value="InterPro"/>
</dbReference>
<feature type="domain" description="PhoU" evidence="10">
    <location>
        <begin position="18"/>
        <end position="104"/>
    </location>
</feature>
<protein>
    <recommendedName>
        <fullName evidence="8">Phosphate-specific transport system accessory protein PhoU</fullName>
    </recommendedName>
</protein>
<comment type="subunit">
    <text evidence="3 8">Homodimer.</text>
</comment>
<dbReference type="PANTHER" id="PTHR42930">
    <property type="entry name" value="PHOSPHATE-SPECIFIC TRANSPORT SYSTEM ACCESSORY PROTEIN PHOU"/>
    <property type="match status" value="1"/>
</dbReference>
<dbReference type="GO" id="GO:0005737">
    <property type="term" value="C:cytoplasm"/>
    <property type="evidence" value="ECO:0007669"/>
    <property type="project" value="UniProtKB-SubCell"/>
</dbReference>
<dbReference type="NCBIfam" id="TIGR02135">
    <property type="entry name" value="phoU_full"/>
    <property type="match status" value="1"/>
</dbReference>
<evidence type="ECO:0000256" key="4">
    <source>
        <dbReference type="ARBA" id="ARBA00022448"/>
    </source>
</evidence>
<evidence type="ECO:0000313" key="11">
    <source>
        <dbReference type="EMBL" id="GGA65594.1"/>
    </source>
</evidence>
<keyword evidence="12" id="KW-1185">Reference proteome</keyword>
<dbReference type="GO" id="GO:0045936">
    <property type="term" value="P:negative regulation of phosphate metabolic process"/>
    <property type="evidence" value="ECO:0007669"/>
    <property type="project" value="InterPro"/>
</dbReference>
<name>A0A916RRJ9_9BACT</name>
<evidence type="ECO:0000256" key="7">
    <source>
        <dbReference type="ARBA" id="ARBA00056181"/>
    </source>
</evidence>
<keyword evidence="9" id="KW-0732">Signal</keyword>
<comment type="caution">
    <text evidence="11">The sequence shown here is derived from an EMBL/GenBank/DDBJ whole genome shotgun (WGS) entry which is preliminary data.</text>
</comment>
<dbReference type="GO" id="GO:0006817">
    <property type="term" value="P:phosphate ion transport"/>
    <property type="evidence" value="ECO:0007669"/>
    <property type="project" value="UniProtKB-KW"/>
</dbReference>
<reference evidence="11" key="1">
    <citation type="journal article" date="2014" name="Int. J. Syst. Evol. Microbiol.">
        <title>Complete genome sequence of Corynebacterium casei LMG S-19264T (=DSM 44701T), isolated from a smear-ripened cheese.</title>
        <authorList>
            <consortium name="US DOE Joint Genome Institute (JGI-PGF)"/>
            <person name="Walter F."/>
            <person name="Albersmeier A."/>
            <person name="Kalinowski J."/>
            <person name="Ruckert C."/>
        </authorList>
    </citation>
    <scope>NUCLEOTIDE SEQUENCE</scope>
    <source>
        <strain evidence="11">CGMCC 1.15447</strain>
    </source>
</reference>
<feature type="chain" id="PRO_5037869615" description="Phosphate-specific transport system accessory protein PhoU" evidence="9">
    <location>
        <begin position="30"/>
        <end position="226"/>
    </location>
</feature>
<feature type="domain" description="PhoU" evidence="10">
    <location>
        <begin position="122"/>
        <end position="207"/>
    </location>
</feature>
<dbReference type="FunFam" id="1.20.58.220:FF:000004">
    <property type="entry name" value="Phosphate-specific transport system accessory protein PhoU"/>
    <property type="match status" value="1"/>
</dbReference>
<dbReference type="SUPFAM" id="SSF109755">
    <property type="entry name" value="PhoU-like"/>
    <property type="match status" value="1"/>
</dbReference>
<dbReference type="PIRSF" id="PIRSF003107">
    <property type="entry name" value="PhoU"/>
    <property type="match status" value="1"/>
</dbReference>
<comment type="similarity">
    <text evidence="2 8">Belongs to the PhoU family.</text>
</comment>
<evidence type="ECO:0000259" key="10">
    <source>
        <dbReference type="Pfam" id="PF01895"/>
    </source>
</evidence>
<comment type="subcellular location">
    <subcellularLocation>
        <location evidence="1 8">Cytoplasm</location>
    </subcellularLocation>
</comment>
<reference evidence="11" key="2">
    <citation type="submission" date="2020-09" db="EMBL/GenBank/DDBJ databases">
        <authorList>
            <person name="Sun Q."/>
            <person name="Zhou Y."/>
        </authorList>
    </citation>
    <scope>NUCLEOTIDE SEQUENCE</scope>
    <source>
        <strain evidence="11">CGMCC 1.15447</strain>
    </source>
</reference>
<dbReference type="InterPro" id="IPR038078">
    <property type="entry name" value="PhoU-like_sf"/>
</dbReference>
<dbReference type="PANTHER" id="PTHR42930:SF3">
    <property type="entry name" value="PHOSPHATE-SPECIFIC TRANSPORT SYSTEM ACCESSORY PROTEIN PHOU"/>
    <property type="match status" value="1"/>
</dbReference>
<evidence type="ECO:0000256" key="1">
    <source>
        <dbReference type="ARBA" id="ARBA00004496"/>
    </source>
</evidence>
<dbReference type="Proteomes" id="UP000648801">
    <property type="component" value="Unassembled WGS sequence"/>
</dbReference>
<evidence type="ECO:0000256" key="9">
    <source>
        <dbReference type="SAM" id="SignalP"/>
    </source>
</evidence>
<dbReference type="InterPro" id="IPR028366">
    <property type="entry name" value="PhoU"/>
</dbReference>
<evidence type="ECO:0000256" key="5">
    <source>
        <dbReference type="ARBA" id="ARBA00022490"/>
    </source>
</evidence>
<evidence type="ECO:0000256" key="3">
    <source>
        <dbReference type="ARBA" id="ARBA00011738"/>
    </source>
</evidence>
<organism evidence="11 12">
    <name type="scientific">Edaphobacter acidisoli</name>
    <dbReference type="NCBI Taxonomy" id="2040573"/>
    <lineage>
        <taxon>Bacteria</taxon>
        <taxon>Pseudomonadati</taxon>
        <taxon>Acidobacteriota</taxon>
        <taxon>Terriglobia</taxon>
        <taxon>Terriglobales</taxon>
        <taxon>Acidobacteriaceae</taxon>
        <taxon>Edaphobacter</taxon>
    </lineage>
</organism>
<evidence type="ECO:0000256" key="6">
    <source>
        <dbReference type="ARBA" id="ARBA00022592"/>
    </source>
</evidence>
<dbReference type="InterPro" id="IPR026022">
    <property type="entry name" value="PhoU_dom"/>
</dbReference>
<keyword evidence="5 8" id="KW-0963">Cytoplasm</keyword>